<evidence type="ECO:0000313" key="4">
    <source>
        <dbReference type="EMBL" id="TDX42923.1"/>
    </source>
</evidence>
<evidence type="ECO:0000313" key="5">
    <source>
        <dbReference type="Proteomes" id="UP000295472"/>
    </source>
</evidence>
<dbReference type="Gene3D" id="3.40.50.2000">
    <property type="entry name" value="Glycogen Phosphorylase B"/>
    <property type="match status" value="2"/>
</dbReference>
<feature type="domain" description="Glycosyltransferase subfamily 4-like N-terminal" evidence="3">
    <location>
        <begin position="25"/>
        <end position="150"/>
    </location>
</feature>
<evidence type="ECO:0000259" key="2">
    <source>
        <dbReference type="Pfam" id="PF00534"/>
    </source>
</evidence>
<evidence type="ECO:0000256" key="1">
    <source>
        <dbReference type="SAM" id="Coils"/>
    </source>
</evidence>
<comment type="caution">
    <text evidence="4">The sequence shown here is derived from an EMBL/GenBank/DDBJ whole genome shotgun (WGS) entry which is preliminary data.</text>
</comment>
<dbReference type="AlphaFoldDB" id="A0A4R8GLR0"/>
<dbReference type="RefSeq" id="WP_166667698.1">
    <property type="nucleotide sequence ID" value="NZ_SOEF01000019.1"/>
</dbReference>
<dbReference type="InterPro" id="IPR028098">
    <property type="entry name" value="Glyco_trans_4-like_N"/>
</dbReference>
<dbReference type="PANTHER" id="PTHR12526:SF630">
    <property type="entry name" value="GLYCOSYLTRANSFERASE"/>
    <property type="match status" value="1"/>
</dbReference>
<dbReference type="GO" id="GO:0016757">
    <property type="term" value="F:glycosyltransferase activity"/>
    <property type="evidence" value="ECO:0007669"/>
    <property type="project" value="InterPro"/>
</dbReference>
<reference evidence="4 5" key="1">
    <citation type="submission" date="2019-03" db="EMBL/GenBank/DDBJ databases">
        <title>Subsurface microbial communities from deep shales in Ohio and West Virginia, USA.</title>
        <authorList>
            <person name="Wrighton K."/>
        </authorList>
    </citation>
    <scope>NUCLEOTIDE SEQUENCE [LARGE SCALE GENOMIC DNA]</scope>
    <source>
        <strain evidence="4 5">DSMZ 11287</strain>
    </source>
</reference>
<dbReference type="InterPro" id="IPR001296">
    <property type="entry name" value="Glyco_trans_1"/>
</dbReference>
<dbReference type="Proteomes" id="UP000295472">
    <property type="component" value="Unassembled WGS sequence"/>
</dbReference>
<feature type="coiled-coil region" evidence="1">
    <location>
        <begin position="183"/>
        <end position="210"/>
    </location>
</feature>
<sequence>MEKTKVLHIITRVVNGGADENTLFTINGLDKDKYQIDLLTGKETESEILKRISIENHINVHQVESLVREIDAVKDFKALMEIYKIIKDNNYQIVHTHIAKAGVLGRLAAKMAGVENIIHGVHGITFPDQIPVHKREFFKNIERFCGLFTDKFITVGEDMKQKYIKANVGKAEDYLTIRSGMELSDFIDASNNHQDKINKLKKELGIAEDDLVVGMVSKLEPRKGYKYYIEVAEKIIADHPEVKFLIVGNGSQFDQLKEKVKNLKLQNNIIFTGYRTDIADVFSIFDIKILTSLWEGLPRVLVQAAATAKPIVTFDVDGAWEIVDQGENGYIVPMKDTEAMVEKLKLLIEDGKIRNEMGEKSQKKVNDSWTVENMVEETDKLYQELLNLK</sequence>
<name>A0A4R8GLR0_9FIRM</name>
<dbReference type="GeneID" id="57013014"/>
<dbReference type="CDD" id="cd03808">
    <property type="entry name" value="GT4_CapM-like"/>
    <property type="match status" value="1"/>
</dbReference>
<dbReference type="Pfam" id="PF00534">
    <property type="entry name" value="Glycos_transf_1"/>
    <property type="match status" value="1"/>
</dbReference>
<dbReference type="EMBL" id="SOEF01000019">
    <property type="protein sequence ID" value="TDX42923.1"/>
    <property type="molecule type" value="Genomic_DNA"/>
</dbReference>
<protein>
    <submittedName>
        <fullName evidence="4">Glycosyltransferase involved in cell wall biosynthesis</fullName>
    </submittedName>
</protein>
<feature type="domain" description="Glycosyl transferase family 1" evidence="2">
    <location>
        <begin position="198"/>
        <end position="363"/>
    </location>
</feature>
<dbReference type="Pfam" id="PF13477">
    <property type="entry name" value="Glyco_trans_4_2"/>
    <property type="match status" value="1"/>
</dbReference>
<keyword evidence="1" id="KW-0175">Coiled coil</keyword>
<evidence type="ECO:0000259" key="3">
    <source>
        <dbReference type="Pfam" id="PF13477"/>
    </source>
</evidence>
<keyword evidence="4" id="KW-0808">Transferase</keyword>
<dbReference type="PANTHER" id="PTHR12526">
    <property type="entry name" value="GLYCOSYLTRANSFERASE"/>
    <property type="match status" value="1"/>
</dbReference>
<accession>A0A4R8GLR0</accession>
<proteinExistence type="predicted"/>
<gene>
    <name evidence="4" type="ORF">C7954_11934</name>
</gene>
<organism evidence="4 5">
    <name type="scientific">Halanaerobium congolense</name>
    <dbReference type="NCBI Taxonomy" id="54121"/>
    <lineage>
        <taxon>Bacteria</taxon>
        <taxon>Bacillati</taxon>
        <taxon>Bacillota</taxon>
        <taxon>Clostridia</taxon>
        <taxon>Halanaerobiales</taxon>
        <taxon>Halanaerobiaceae</taxon>
        <taxon>Halanaerobium</taxon>
    </lineage>
</organism>
<dbReference type="SUPFAM" id="SSF53756">
    <property type="entry name" value="UDP-Glycosyltransferase/glycogen phosphorylase"/>
    <property type="match status" value="1"/>
</dbReference>